<dbReference type="Proteomes" id="UP000518266">
    <property type="component" value="Unassembled WGS sequence"/>
</dbReference>
<evidence type="ECO:0000313" key="1">
    <source>
        <dbReference type="EMBL" id="KAF3841554.1"/>
    </source>
</evidence>
<name>A0A7J5XWQ3_DISMA</name>
<organism evidence="1 2">
    <name type="scientific">Dissostichus mawsoni</name>
    <name type="common">Antarctic cod</name>
    <dbReference type="NCBI Taxonomy" id="36200"/>
    <lineage>
        <taxon>Eukaryota</taxon>
        <taxon>Metazoa</taxon>
        <taxon>Chordata</taxon>
        <taxon>Craniata</taxon>
        <taxon>Vertebrata</taxon>
        <taxon>Euteleostomi</taxon>
        <taxon>Actinopterygii</taxon>
        <taxon>Neopterygii</taxon>
        <taxon>Teleostei</taxon>
        <taxon>Neoteleostei</taxon>
        <taxon>Acanthomorphata</taxon>
        <taxon>Eupercaria</taxon>
        <taxon>Perciformes</taxon>
        <taxon>Notothenioidei</taxon>
        <taxon>Nototheniidae</taxon>
        <taxon>Dissostichus</taxon>
    </lineage>
</organism>
<sequence>MKVWVQFRRSFGYKDFALLSPVASNHLFVPSRHDSTFQDWHRKGISQFKDMFTNGNFMSFDQLSEKYNLPKTHLFRYLQARHYVRSVLPCFPKEPDSNPEFWGDVFLTLSNILNQKLDPDPLVAMFGTT</sequence>
<gene>
    <name evidence="1" type="ORF">F7725_007416</name>
</gene>
<comment type="caution">
    <text evidence="1">The sequence shown here is derived from an EMBL/GenBank/DDBJ whole genome shotgun (WGS) entry which is preliminary data.</text>
</comment>
<dbReference type="AlphaFoldDB" id="A0A7J5XWQ3"/>
<feature type="non-terminal residue" evidence="1">
    <location>
        <position position="129"/>
    </location>
</feature>
<dbReference type="OrthoDB" id="8953973at2759"/>
<accession>A0A7J5XWQ3</accession>
<dbReference type="EMBL" id="JAAKFY010000020">
    <property type="protein sequence ID" value="KAF3841554.1"/>
    <property type="molecule type" value="Genomic_DNA"/>
</dbReference>
<keyword evidence="2" id="KW-1185">Reference proteome</keyword>
<reference evidence="1 2" key="1">
    <citation type="submission" date="2020-03" db="EMBL/GenBank/DDBJ databases">
        <title>Dissostichus mawsoni Genome sequencing and assembly.</title>
        <authorList>
            <person name="Park H."/>
        </authorList>
    </citation>
    <scope>NUCLEOTIDE SEQUENCE [LARGE SCALE GENOMIC DNA]</scope>
    <source>
        <strain evidence="1">DM0001</strain>
        <tissue evidence="1">Muscle</tissue>
    </source>
</reference>
<proteinExistence type="predicted"/>
<evidence type="ECO:0000313" key="2">
    <source>
        <dbReference type="Proteomes" id="UP000518266"/>
    </source>
</evidence>
<protein>
    <submittedName>
        <fullName evidence="1">Uncharacterized protein</fullName>
    </submittedName>
</protein>